<evidence type="ECO:0000259" key="4">
    <source>
        <dbReference type="PROSITE" id="PS50206"/>
    </source>
</evidence>
<keyword evidence="1 5" id="KW-0808">Transferase</keyword>
<dbReference type="FunFam" id="3.40.50.720:FF:000033">
    <property type="entry name" value="Adenylyltransferase and sulfurtransferase MOCS3"/>
    <property type="match status" value="1"/>
</dbReference>
<organism evidence="5 6">
    <name type="scientific">Phototrophicus methaneseepsis</name>
    <dbReference type="NCBI Taxonomy" id="2710758"/>
    <lineage>
        <taxon>Bacteria</taxon>
        <taxon>Bacillati</taxon>
        <taxon>Chloroflexota</taxon>
        <taxon>Candidatus Thermofontia</taxon>
        <taxon>Phototrophicales</taxon>
        <taxon>Phototrophicaceae</taxon>
        <taxon>Phototrophicus</taxon>
    </lineage>
</organism>
<dbReference type="CDD" id="cd00158">
    <property type="entry name" value="RHOD"/>
    <property type="match status" value="1"/>
</dbReference>
<dbReference type="Gene3D" id="3.40.50.720">
    <property type="entry name" value="NAD(P)-binding Rossmann-like Domain"/>
    <property type="match status" value="1"/>
</dbReference>
<gene>
    <name evidence="5" type="primary">moeB</name>
    <name evidence="5" type="ORF">G4Y79_12115</name>
</gene>
<dbReference type="PANTHER" id="PTHR10953:SF102">
    <property type="entry name" value="ADENYLYLTRANSFERASE AND SULFURTRANSFERASE MOCS3"/>
    <property type="match status" value="1"/>
</dbReference>
<accession>A0A7S8EDR2</accession>
<evidence type="ECO:0000256" key="2">
    <source>
        <dbReference type="ARBA" id="ARBA00022741"/>
    </source>
</evidence>
<keyword evidence="5" id="KW-0548">Nucleotidyltransferase</keyword>
<dbReference type="Proteomes" id="UP000594468">
    <property type="component" value="Chromosome"/>
</dbReference>
<keyword evidence="3" id="KW-0067">ATP-binding</keyword>
<dbReference type="InterPro" id="IPR045886">
    <property type="entry name" value="ThiF/MoeB/HesA"/>
</dbReference>
<dbReference type="EMBL" id="CP062983">
    <property type="protein sequence ID" value="QPC85074.1"/>
    <property type="molecule type" value="Genomic_DNA"/>
</dbReference>
<dbReference type="GO" id="GO:0004792">
    <property type="term" value="F:thiosulfate-cyanide sulfurtransferase activity"/>
    <property type="evidence" value="ECO:0007669"/>
    <property type="project" value="TreeGrafter"/>
</dbReference>
<dbReference type="Pfam" id="PF00581">
    <property type="entry name" value="Rhodanese"/>
    <property type="match status" value="1"/>
</dbReference>
<sequence>MQALIERQAELSHEEISRYSRHIIMPEVGIEGQRKLKAASVLLIGTGGLGSPTALYLAAAGIGRMGLVDYDVVDESNLQRQVIHGTSTVGVRKVDSAEKRLLDLNPDIQIDKHNVPLTSENALELFAPYDVIIDGTDNFPTRYLVNDACVKLGKPNVYGSIFRFEGQLSVFYAEEGPCYRCMFPEPPPPGLVPSCAEGGVLGILPGTIGTMQATEAIKLILGIGEPMIGRMLLYDALNMEFNTIKVRKDPHCPVCGVPADEVELIDYEQFCGMPAHDHSSFSLADEEEYEGMQEISVSDLKARIDAGDDIVVLDVRDPHEWEIAAIDGTLRIPKGDIQAAKNAVIAGRKLPEETVLAQIPRDKTLMVHCRSGKRSADSINFLREAGYDPNKMYNVLGGILAWADEIDPSLPKY</sequence>
<dbReference type="SUPFAM" id="SSF69572">
    <property type="entry name" value="Activating enzymes of the ubiquitin-like proteins"/>
    <property type="match status" value="1"/>
</dbReference>
<dbReference type="RefSeq" id="WP_195173137.1">
    <property type="nucleotide sequence ID" value="NZ_CP062983.1"/>
</dbReference>
<dbReference type="InterPro" id="IPR035985">
    <property type="entry name" value="Ubiquitin-activating_enz"/>
</dbReference>
<dbReference type="InterPro" id="IPR001763">
    <property type="entry name" value="Rhodanese-like_dom"/>
</dbReference>
<keyword evidence="2" id="KW-0547">Nucleotide-binding</keyword>
<evidence type="ECO:0000313" key="6">
    <source>
        <dbReference type="Proteomes" id="UP000594468"/>
    </source>
</evidence>
<dbReference type="NCBIfam" id="NF004281">
    <property type="entry name" value="PRK05690.1"/>
    <property type="match status" value="1"/>
</dbReference>
<dbReference type="PROSITE" id="PS50206">
    <property type="entry name" value="RHODANESE_3"/>
    <property type="match status" value="1"/>
</dbReference>
<evidence type="ECO:0000256" key="1">
    <source>
        <dbReference type="ARBA" id="ARBA00022679"/>
    </source>
</evidence>
<proteinExistence type="predicted"/>
<reference evidence="5 6" key="1">
    <citation type="submission" date="2020-02" db="EMBL/GenBank/DDBJ databases">
        <authorList>
            <person name="Zheng R.K."/>
            <person name="Sun C.M."/>
        </authorList>
    </citation>
    <scope>NUCLEOTIDE SEQUENCE [LARGE SCALE GENOMIC DNA]</scope>
    <source>
        <strain evidence="6">rifampicinis</strain>
    </source>
</reference>
<name>A0A7S8EDR2_9CHLR</name>
<dbReference type="CDD" id="cd00757">
    <property type="entry name" value="ThiF_MoeB_HesA_family"/>
    <property type="match status" value="1"/>
</dbReference>
<dbReference type="GO" id="GO:0016779">
    <property type="term" value="F:nucleotidyltransferase activity"/>
    <property type="evidence" value="ECO:0007669"/>
    <property type="project" value="UniProtKB-KW"/>
</dbReference>
<feature type="domain" description="Rhodanese" evidence="4">
    <location>
        <begin position="306"/>
        <end position="411"/>
    </location>
</feature>
<dbReference type="SMART" id="SM00450">
    <property type="entry name" value="RHOD"/>
    <property type="match status" value="1"/>
</dbReference>
<evidence type="ECO:0000256" key="3">
    <source>
        <dbReference type="ARBA" id="ARBA00022840"/>
    </source>
</evidence>
<dbReference type="GO" id="GO:0005829">
    <property type="term" value="C:cytosol"/>
    <property type="evidence" value="ECO:0007669"/>
    <property type="project" value="TreeGrafter"/>
</dbReference>
<dbReference type="KEGG" id="pmet:G4Y79_12115"/>
<dbReference type="GO" id="GO:0005524">
    <property type="term" value="F:ATP binding"/>
    <property type="evidence" value="ECO:0007669"/>
    <property type="project" value="UniProtKB-KW"/>
</dbReference>
<evidence type="ECO:0000313" key="5">
    <source>
        <dbReference type="EMBL" id="QPC85074.1"/>
    </source>
</evidence>
<keyword evidence="6" id="KW-1185">Reference proteome</keyword>
<dbReference type="GO" id="GO:0008641">
    <property type="term" value="F:ubiquitin-like modifier activating enzyme activity"/>
    <property type="evidence" value="ECO:0007669"/>
    <property type="project" value="InterPro"/>
</dbReference>
<dbReference type="PANTHER" id="PTHR10953">
    <property type="entry name" value="UBIQUITIN-ACTIVATING ENZYME E1"/>
    <property type="match status" value="1"/>
</dbReference>
<dbReference type="Gene3D" id="3.40.250.10">
    <property type="entry name" value="Rhodanese-like domain"/>
    <property type="match status" value="1"/>
</dbReference>
<dbReference type="Pfam" id="PF00899">
    <property type="entry name" value="ThiF"/>
    <property type="match status" value="1"/>
</dbReference>
<dbReference type="AlphaFoldDB" id="A0A7S8EDR2"/>
<dbReference type="InterPro" id="IPR036873">
    <property type="entry name" value="Rhodanese-like_dom_sf"/>
</dbReference>
<dbReference type="GO" id="GO:0008146">
    <property type="term" value="F:sulfotransferase activity"/>
    <property type="evidence" value="ECO:0007669"/>
    <property type="project" value="TreeGrafter"/>
</dbReference>
<protein>
    <submittedName>
        <fullName evidence="5">Molybdopterin-synthase adenylyltransferase MoeB</fullName>
    </submittedName>
</protein>
<dbReference type="InterPro" id="IPR000594">
    <property type="entry name" value="ThiF_NAD_FAD-bd"/>
</dbReference>